<dbReference type="EMBL" id="BAABQM010000003">
    <property type="protein sequence ID" value="GAA5414771.1"/>
    <property type="molecule type" value="Genomic_DNA"/>
</dbReference>
<evidence type="ECO:0008006" key="3">
    <source>
        <dbReference type="Google" id="ProtNLM"/>
    </source>
</evidence>
<gene>
    <name evidence="1" type="ORF">UREOM_4820</name>
</gene>
<evidence type="ECO:0000313" key="2">
    <source>
        <dbReference type="Proteomes" id="UP001449582"/>
    </source>
</evidence>
<organism evidence="1 2">
    <name type="scientific">Ureaplasma ceti</name>
    <dbReference type="NCBI Taxonomy" id="3119530"/>
    <lineage>
        <taxon>Bacteria</taxon>
        <taxon>Bacillati</taxon>
        <taxon>Mycoplasmatota</taxon>
        <taxon>Mycoplasmoidales</taxon>
        <taxon>Mycoplasmoidaceae</taxon>
        <taxon>Ureaplasma</taxon>
    </lineage>
</organism>
<reference evidence="1" key="1">
    <citation type="submission" date="2024-02" db="EMBL/GenBank/DDBJ databases">
        <title>Draft genome sequence of new strains in genus Ureaplasma.</title>
        <authorList>
            <person name="Nakajima Y."/>
            <person name="Segawa T."/>
        </authorList>
    </citation>
    <scope>NUCLEOTIDE SEQUENCE [LARGE SCALE GENOMIC DNA]</scope>
    <source>
        <strain evidence="1">OM1</strain>
    </source>
</reference>
<proteinExistence type="predicted"/>
<comment type="caution">
    <text evidence="1">The sequence shown here is derived from an EMBL/GenBank/DDBJ whole genome shotgun (WGS) entry which is preliminary data.</text>
</comment>
<sequence>MKNKTKIILGSLGMLAITTLGTISVLNCTNHVTVQKNKIKELSNVIRAENKDNYNFLVKSAILNINRITNKKNLVLFTKVINDIHKRKLLLIDFVEATTIIDLKTSLTLEIKFKGLPFFCKNENLIYGGRLGILKILENNRYSTIDSKITKIYNTQDLLKNALEIRNDIKPSIILNEYQKRKNIIDGELNKSLMLPTNLTCAPFVPSNHSHIYYNRYGKFNITYQVPYSWWFASRDSWQDVGYVDTHYLGYNYTEGLCEYVALANIMLYEQLFIDSSLFTNSEFNKYFNENTNPNSIENTSPYFKQYAKSNPSKGLVYDLWKNANYSLNLTNGGWLKESLLKFLRQEDNSEAIHTWECNYKYGGYWRAWNSVTHGIPCILGSAPYSAQSPHGWPYHAYTVYGYDNPTNCFLVTMDFGQPDATSVLYSYYVGALGSYWVELHPKNNFNSPSKNLKKVFYWNGNWYTGPGINNIILKEGIAYDDAEN</sequence>
<accession>A0ABP9U606</accession>
<dbReference type="Proteomes" id="UP001449582">
    <property type="component" value="Unassembled WGS sequence"/>
</dbReference>
<dbReference type="RefSeq" id="WP_353289932.1">
    <property type="nucleotide sequence ID" value="NZ_BAABQM010000003.1"/>
</dbReference>
<evidence type="ECO:0000313" key="1">
    <source>
        <dbReference type="EMBL" id="GAA5414771.1"/>
    </source>
</evidence>
<dbReference type="NCBIfam" id="NF045837">
    <property type="entry name" value="Mplas_Cys_pep"/>
    <property type="match status" value="1"/>
</dbReference>
<keyword evidence="2" id="KW-1185">Reference proteome</keyword>
<protein>
    <recommendedName>
        <fullName evidence="3">Peptidase C51 domain-containing protein</fullName>
    </recommendedName>
</protein>
<dbReference type="InterPro" id="IPR054779">
    <property type="entry name" value="Cys_pept_put_mycoplasmatota"/>
</dbReference>
<name>A0ABP9U606_9BACT</name>